<proteinExistence type="predicted"/>
<sequence length="207" mass="22782">MTLIKKGLLAGLLTALFAIAQAAPSAALDLTNVAYVQTNSGTTSIPVGHLEFCNSNPAECRGYDRVEPATVLDDRNWQQLVSVNAYYNQNVIPVTDQDLYKVAEFWTYPNGYGDCEDFALAKRRDLINSGWHPSTLMIAVVKEANGNGHAVLIARTDRGDLVLDNQAGTIRLWSETPYKFIKRQSQAHAGQWVDMIDNRVLVVAAAN</sequence>
<evidence type="ECO:0000313" key="2">
    <source>
        <dbReference type="EMBL" id="MBB4051402.1"/>
    </source>
</evidence>
<dbReference type="InterPro" id="IPR010319">
    <property type="entry name" value="Transglutaminase-like_Cys_pept"/>
</dbReference>
<comment type="caution">
    <text evidence="2">The sequence shown here is derived from an EMBL/GenBank/DDBJ whole genome shotgun (WGS) entry which is preliminary data.</text>
</comment>
<dbReference type="Gene3D" id="3.10.620.30">
    <property type="match status" value="1"/>
</dbReference>
<dbReference type="PANTHER" id="PTHR39327">
    <property type="match status" value="1"/>
</dbReference>
<reference evidence="2 3" key="1">
    <citation type="submission" date="2020-08" db="EMBL/GenBank/DDBJ databases">
        <title>Genomic Encyclopedia of Type Strains, Phase IV (KMG-IV): sequencing the most valuable type-strain genomes for metagenomic binning, comparative biology and taxonomic classification.</title>
        <authorList>
            <person name="Goeker M."/>
        </authorList>
    </citation>
    <scope>NUCLEOTIDE SEQUENCE [LARGE SCALE GENOMIC DNA]</scope>
    <source>
        <strain evidence="2 3">DSM 23447</strain>
    </source>
</reference>
<dbReference type="RefSeq" id="WP_183310164.1">
    <property type="nucleotide sequence ID" value="NZ_JACIEW010000002.1"/>
</dbReference>
<feature type="chain" id="PRO_5031278105" evidence="1">
    <location>
        <begin position="23"/>
        <end position="207"/>
    </location>
</feature>
<evidence type="ECO:0000256" key="1">
    <source>
        <dbReference type="SAM" id="SignalP"/>
    </source>
</evidence>
<keyword evidence="3" id="KW-1185">Reference proteome</keyword>
<evidence type="ECO:0000313" key="3">
    <source>
        <dbReference type="Proteomes" id="UP000547011"/>
    </source>
</evidence>
<feature type="signal peptide" evidence="1">
    <location>
        <begin position="1"/>
        <end position="22"/>
    </location>
</feature>
<gene>
    <name evidence="2" type="ORF">GGR20_001038</name>
</gene>
<protein>
    <submittedName>
        <fullName evidence="2">Putative transglutaminase-like cysteine proteinase</fullName>
    </submittedName>
</protein>
<accession>A0A7W6NAY0</accession>
<keyword evidence="1" id="KW-0732">Signal</keyword>
<name>A0A7W6NAY0_9HYPH</name>
<dbReference type="Proteomes" id="UP000547011">
    <property type="component" value="Unassembled WGS sequence"/>
</dbReference>
<dbReference type="EMBL" id="JACIEW010000002">
    <property type="protein sequence ID" value="MBB4051402.1"/>
    <property type="molecule type" value="Genomic_DNA"/>
</dbReference>
<dbReference type="Pfam" id="PF06035">
    <property type="entry name" value="Peptidase_C93"/>
    <property type="match status" value="1"/>
</dbReference>
<dbReference type="AlphaFoldDB" id="A0A7W6NAY0"/>
<organism evidence="2 3">
    <name type="scientific">Devosia subaequoris</name>
    <dbReference type="NCBI Taxonomy" id="395930"/>
    <lineage>
        <taxon>Bacteria</taxon>
        <taxon>Pseudomonadati</taxon>
        <taxon>Pseudomonadota</taxon>
        <taxon>Alphaproteobacteria</taxon>
        <taxon>Hyphomicrobiales</taxon>
        <taxon>Devosiaceae</taxon>
        <taxon>Devosia</taxon>
    </lineage>
</organism>
<dbReference type="PANTHER" id="PTHR39327:SF1">
    <property type="entry name" value="BLR5470 PROTEIN"/>
    <property type="match status" value="1"/>
</dbReference>